<dbReference type="KEGG" id="aar:Acear_0964"/>
<dbReference type="SUPFAM" id="SSF56719">
    <property type="entry name" value="Type II DNA topoisomerase"/>
    <property type="match status" value="1"/>
</dbReference>
<dbReference type="NCBIfam" id="NF004044">
    <property type="entry name" value="PRK05561.1"/>
    <property type="match status" value="1"/>
</dbReference>
<evidence type="ECO:0000256" key="4">
    <source>
        <dbReference type="ARBA" id="ARBA00023029"/>
    </source>
</evidence>
<evidence type="ECO:0000256" key="3">
    <source>
        <dbReference type="ARBA" id="ARBA00012895"/>
    </source>
</evidence>
<dbReference type="Gene3D" id="1.10.268.10">
    <property type="entry name" value="Topoisomerase, domain 3"/>
    <property type="match status" value="1"/>
</dbReference>
<comment type="catalytic activity">
    <reaction evidence="1 7">
        <text>ATP-dependent breakage, passage and rejoining of double-stranded DNA.</text>
        <dbReference type="EC" id="5.6.2.2"/>
    </reaction>
</comment>
<evidence type="ECO:0000313" key="11">
    <source>
        <dbReference type="Proteomes" id="UP000001661"/>
    </source>
</evidence>
<dbReference type="Gene3D" id="3.30.1360.40">
    <property type="match status" value="1"/>
</dbReference>
<keyword evidence="6 7" id="KW-0413">Isomerase</keyword>
<dbReference type="SMART" id="SM00434">
    <property type="entry name" value="TOP4c"/>
    <property type="match status" value="1"/>
</dbReference>
<dbReference type="InterPro" id="IPR013758">
    <property type="entry name" value="Topo_IIA_A/C_ab"/>
</dbReference>
<dbReference type="InterPro" id="IPR013757">
    <property type="entry name" value="Topo_IIA_A_a_sf"/>
</dbReference>
<gene>
    <name evidence="10" type="ordered locus">Acear_0964</name>
</gene>
<dbReference type="FunFam" id="3.90.199.10:FF:000001">
    <property type="entry name" value="DNA gyrase subunit A"/>
    <property type="match status" value="1"/>
</dbReference>
<proteinExistence type="inferred from homology"/>
<evidence type="ECO:0000256" key="1">
    <source>
        <dbReference type="ARBA" id="ARBA00000185"/>
    </source>
</evidence>
<feature type="domain" description="Topo IIA-type catalytic" evidence="9">
    <location>
        <begin position="32"/>
        <end position="498"/>
    </location>
</feature>
<evidence type="ECO:0000256" key="6">
    <source>
        <dbReference type="ARBA" id="ARBA00023235"/>
    </source>
</evidence>
<dbReference type="InterPro" id="IPR006691">
    <property type="entry name" value="GyrA/parC_rep"/>
</dbReference>
<dbReference type="PANTHER" id="PTHR43493:SF5">
    <property type="entry name" value="DNA GYRASE SUBUNIT A, CHLOROPLASTIC_MITOCHONDRIAL"/>
    <property type="match status" value="1"/>
</dbReference>
<dbReference type="Pfam" id="PF00521">
    <property type="entry name" value="DNA_topoisoIV"/>
    <property type="match status" value="1"/>
</dbReference>
<evidence type="ECO:0000256" key="5">
    <source>
        <dbReference type="ARBA" id="ARBA00023125"/>
    </source>
</evidence>
<dbReference type="HOGENOM" id="CLU_002977_6_1_9"/>
<dbReference type="eggNOG" id="COG0188">
    <property type="taxonomic scope" value="Bacteria"/>
</dbReference>
<dbReference type="FunFam" id="3.30.1360.40:FF:000002">
    <property type="entry name" value="DNA gyrase subunit A"/>
    <property type="match status" value="1"/>
</dbReference>
<accession>D9QPQ3</accession>
<keyword evidence="8" id="KW-0175">Coiled coil</keyword>
<dbReference type="CDD" id="cd00187">
    <property type="entry name" value="TOP4c"/>
    <property type="match status" value="1"/>
</dbReference>
<dbReference type="Gene3D" id="2.120.10.90">
    <property type="entry name" value="DNA gyrase/topoisomerase IV, subunit A, C-terminal"/>
    <property type="match status" value="1"/>
</dbReference>
<dbReference type="FunFam" id="1.10.268.10:FF:000001">
    <property type="entry name" value="DNA gyrase subunit A"/>
    <property type="match status" value="1"/>
</dbReference>
<protein>
    <recommendedName>
        <fullName evidence="3">DNA topoisomerase (ATP-hydrolyzing)</fullName>
        <ecNumber evidence="3">5.6.2.2</ecNumber>
    </recommendedName>
</protein>
<dbReference type="InterPro" id="IPR013760">
    <property type="entry name" value="Topo_IIA-like_dom_sf"/>
</dbReference>
<evidence type="ECO:0000259" key="9">
    <source>
        <dbReference type="PROSITE" id="PS52040"/>
    </source>
</evidence>
<dbReference type="STRING" id="574087.Acear_0964"/>
<dbReference type="InterPro" id="IPR050220">
    <property type="entry name" value="Type_II_DNA_Topoisomerases"/>
</dbReference>
<dbReference type="Proteomes" id="UP000001661">
    <property type="component" value="Chromosome"/>
</dbReference>
<keyword evidence="4 7" id="KW-0799">Topoisomerase</keyword>
<dbReference type="AlphaFoldDB" id="D9QPQ3"/>
<dbReference type="NCBIfam" id="TIGR01063">
    <property type="entry name" value="gyrA"/>
    <property type="match status" value="1"/>
</dbReference>
<dbReference type="Gene3D" id="3.90.199.10">
    <property type="entry name" value="Topoisomerase II, domain 5"/>
    <property type="match status" value="1"/>
</dbReference>
<dbReference type="OrthoDB" id="9806486at2"/>
<dbReference type="SUPFAM" id="SSF101904">
    <property type="entry name" value="GyrA/ParC C-terminal domain-like"/>
    <property type="match status" value="1"/>
</dbReference>
<dbReference type="GO" id="GO:0006265">
    <property type="term" value="P:DNA topological change"/>
    <property type="evidence" value="ECO:0007669"/>
    <property type="project" value="UniProtKB-UniRule"/>
</dbReference>
<dbReference type="InterPro" id="IPR035516">
    <property type="entry name" value="Gyrase/topoIV_suA_C"/>
</dbReference>
<comment type="similarity">
    <text evidence="2">Belongs to the type II topoisomerase GyrA/ParC subunit family.</text>
</comment>
<dbReference type="GO" id="GO:0009330">
    <property type="term" value="C:DNA topoisomerase type II (double strand cut, ATP-hydrolyzing) complex"/>
    <property type="evidence" value="ECO:0007669"/>
    <property type="project" value="TreeGrafter"/>
</dbReference>
<dbReference type="EC" id="5.6.2.2" evidence="3"/>
<feature type="coiled-coil region" evidence="8">
    <location>
        <begin position="434"/>
        <end position="461"/>
    </location>
</feature>
<dbReference type="PROSITE" id="PS52040">
    <property type="entry name" value="TOPO_IIA"/>
    <property type="match status" value="1"/>
</dbReference>
<dbReference type="GO" id="GO:0003677">
    <property type="term" value="F:DNA binding"/>
    <property type="evidence" value="ECO:0007669"/>
    <property type="project" value="UniProtKB-UniRule"/>
</dbReference>
<evidence type="ECO:0000313" key="10">
    <source>
        <dbReference type="EMBL" id="ADL12494.1"/>
    </source>
</evidence>
<dbReference type="NCBIfam" id="NF004043">
    <property type="entry name" value="PRK05560.1"/>
    <property type="match status" value="1"/>
</dbReference>
<keyword evidence="5 7" id="KW-0238">DNA-binding</keyword>
<evidence type="ECO:0000256" key="8">
    <source>
        <dbReference type="SAM" id="Coils"/>
    </source>
</evidence>
<organism evidence="10 11">
    <name type="scientific">Acetohalobium arabaticum (strain ATCC 49924 / DSM 5501 / Z-7288)</name>
    <dbReference type="NCBI Taxonomy" id="574087"/>
    <lineage>
        <taxon>Bacteria</taxon>
        <taxon>Bacillati</taxon>
        <taxon>Bacillota</taxon>
        <taxon>Clostridia</taxon>
        <taxon>Halanaerobiales</taxon>
        <taxon>Halobacteroidaceae</taxon>
        <taxon>Acetohalobium</taxon>
    </lineage>
</organism>
<name>D9QPQ3_ACEAZ</name>
<evidence type="ECO:0000256" key="2">
    <source>
        <dbReference type="ARBA" id="ARBA00008263"/>
    </source>
</evidence>
<reference evidence="10 11" key="1">
    <citation type="journal article" date="2010" name="Stand. Genomic Sci.">
        <title>Complete genome sequence of Acetohalobium arabaticum type strain (Z-7288).</title>
        <authorList>
            <person name="Sikorski J."/>
            <person name="Lapidus A."/>
            <person name="Chertkov O."/>
            <person name="Lucas S."/>
            <person name="Copeland A."/>
            <person name="Glavina Del Rio T."/>
            <person name="Nolan M."/>
            <person name="Tice H."/>
            <person name="Cheng J.F."/>
            <person name="Han C."/>
            <person name="Brambilla E."/>
            <person name="Pitluck S."/>
            <person name="Liolios K."/>
            <person name="Ivanova N."/>
            <person name="Mavromatis K."/>
            <person name="Mikhailova N."/>
            <person name="Pati A."/>
            <person name="Bruce D."/>
            <person name="Detter C."/>
            <person name="Tapia R."/>
            <person name="Goodwin L."/>
            <person name="Chen A."/>
            <person name="Palaniappan K."/>
            <person name="Land M."/>
            <person name="Hauser L."/>
            <person name="Chang Y.J."/>
            <person name="Jeffries C.D."/>
            <person name="Rohde M."/>
            <person name="Goker M."/>
            <person name="Spring S."/>
            <person name="Woyke T."/>
            <person name="Bristow J."/>
            <person name="Eisen J.A."/>
            <person name="Markowitz V."/>
            <person name="Hugenholtz P."/>
            <person name="Kyrpides N.C."/>
            <person name="Klenk H.P."/>
        </authorList>
    </citation>
    <scope>NUCLEOTIDE SEQUENCE [LARGE SCALE GENOMIC DNA]</scope>
    <source>
        <strain evidence="11">ATCC 49924 / DSM 5501 / Z-7288</strain>
    </source>
</reference>
<dbReference type="InterPro" id="IPR002205">
    <property type="entry name" value="Topo_IIA_dom_A"/>
</dbReference>
<sequence>MIEQEITSVPIEEKMKESYLNYSLSVIISRALPDVRDGLKPVHRRILYATKKLGLIPNKPHKKSARIVGEVLGKYHPHGDAAVYDAMVRMAQYFSQRYKLIDGHGNFGSIDGDSAAAMRYTEARLAPLSEELLADIEKETINFVDNFDGSLQEPTVLPSRVPNLLVNGSSGIAVGMSTDIPPHNLKEVISALIQLLEDQDLTIEDLMEYIPGPDFPTGGKIIGNDEIKKAYRTGKGRITLRGKTKIEKRSRNCERIVITEIPYQLNKAKLIEEIANTIKKGKVDNVTNVRDESDQDGLRIVIELKSKANTEIILNRLYKYTSLQTTQRINMLALVDQQPEVMDLKTILQHFLDFRREVVTRRTEFELQKSKDRQHILLGLKEAIDNLDKVISIIRNSQKPSTAKKNLQDKLNVSKKQAAAILDMKLQRLVSLERKKITEELTELKEKIEALNSILNEKEVMDDLIKKELIEIKEEYGDERKTEIITDESKAELDESDLIKNEDIVLSFSYNKYLKRTTDIENIRAGKGDYITDIMTGTTRDDLLFFTNTGQVHILKTHKIPEHHGLSTGDPLSDYLKLPLDEEIVDILILTDETKEKYITIATEEGLIKKTVGKEYETTVSSIKAINLNEEDEVIGAKVTDGQQNLLLGTKGGQTIHFSEDSISDTGRNTKGSKGIDLAENDKVISFNLTANSNYVITATADGRATRTDINAYQIQNRNGKGLKTLTNDSYEVIDIITASKEDKLLFVTEEGQLEEAPVSEITETERVGRMYTQFKLDDDKIKEVIRLPQLNKTE</sequence>
<dbReference type="GO" id="GO:0005737">
    <property type="term" value="C:cytoplasm"/>
    <property type="evidence" value="ECO:0007669"/>
    <property type="project" value="TreeGrafter"/>
</dbReference>
<dbReference type="Pfam" id="PF03989">
    <property type="entry name" value="DNA_gyraseA_C"/>
    <property type="match status" value="4"/>
</dbReference>
<dbReference type="GO" id="GO:0034335">
    <property type="term" value="F:DNA negative supercoiling activity"/>
    <property type="evidence" value="ECO:0007669"/>
    <property type="project" value="UniProtKB-ARBA"/>
</dbReference>
<dbReference type="EMBL" id="CP002105">
    <property type="protein sequence ID" value="ADL12494.1"/>
    <property type="molecule type" value="Genomic_DNA"/>
</dbReference>
<dbReference type="RefSeq" id="WP_013277940.1">
    <property type="nucleotide sequence ID" value="NC_014378.1"/>
</dbReference>
<keyword evidence="11" id="KW-1185">Reference proteome</keyword>
<evidence type="ECO:0000256" key="7">
    <source>
        <dbReference type="PROSITE-ProRule" id="PRU01384"/>
    </source>
</evidence>
<dbReference type="GO" id="GO:0005524">
    <property type="term" value="F:ATP binding"/>
    <property type="evidence" value="ECO:0007669"/>
    <property type="project" value="InterPro"/>
</dbReference>
<dbReference type="PANTHER" id="PTHR43493">
    <property type="entry name" value="DNA GYRASE/TOPOISOMERASE SUBUNIT A"/>
    <property type="match status" value="1"/>
</dbReference>
<feature type="active site" description="O-(5'-phospho-DNA)-tyrosine intermediate" evidence="7">
    <location>
        <position position="120"/>
    </location>
</feature>